<feature type="region of interest" description="Disordered" evidence="1">
    <location>
        <begin position="1"/>
        <end position="25"/>
    </location>
</feature>
<reference evidence="2" key="1">
    <citation type="submission" date="2023-10" db="EMBL/GenBank/DDBJ databases">
        <authorList>
            <person name="Noh H."/>
        </authorList>
    </citation>
    <scope>NUCLEOTIDE SEQUENCE</scope>
    <source>
        <strain evidence="2">DUCC4014</strain>
    </source>
</reference>
<dbReference type="RefSeq" id="XP_062623091.1">
    <property type="nucleotide sequence ID" value="XM_062767107.1"/>
</dbReference>
<dbReference type="AlphaFoldDB" id="A0AAF0Y2S5"/>
<feature type="compositionally biased region" description="Low complexity" evidence="1">
    <location>
        <begin position="10"/>
        <end position="21"/>
    </location>
</feature>
<proteinExistence type="predicted"/>
<evidence type="ECO:0000256" key="1">
    <source>
        <dbReference type="SAM" id="MobiDB-lite"/>
    </source>
</evidence>
<dbReference type="PANTHER" id="PTHR38696:SF1">
    <property type="entry name" value="MEDIATOR OF RNA POLYMERASE II TRANSCRIPTION SUBUNIT 13"/>
    <property type="match status" value="1"/>
</dbReference>
<name>A0AAF0Y2S5_9TREE</name>
<dbReference type="Proteomes" id="UP000827549">
    <property type="component" value="Chromosome 1"/>
</dbReference>
<protein>
    <submittedName>
        <fullName evidence="2">Uncharacterized protein</fullName>
    </submittedName>
</protein>
<evidence type="ECO:0000313" key="3">
    <source>
        <dbReference type="Proteomes" id="UP000827549"/>
    </source>
</evidence>
<sequence>MPKAPPPPQASASTASSSATPLRRPHKAASITLRSSDSMLMVDFPPEIYRLLHKLITAEWRKGIQNYWDLGDSCVEYQLRGIPWQAIQWDAVAGARLLMRILSALSAAGWSLALSTRMSRQLENTDTLFFKKTPPVERSFFAIAFPRGDRIRIIDAPKAAHDEFVATFSLIQQDWWNGVQRSEAIAPQVHEFKLKGYPFENRRKDMVPIRGMMHFLIEDLDRLGYELFASIGMDRGFDGNNHDEEMRSVDTWFLTRRDAA</sequence>
<evidence type="ECO:0000313" key="2">
    <source>
        <dbReference type="EMBL" id="WOO77059.1"/>
    </source>
</evidence>
<organism evidence="2 3">
    <name type="scientific">Vanrija pseudolonga</name>
    <dbReference type="NCBI Taxonomy" id="143232"/>
    <lineage>
        <taxon>Eukaryota</taxon>
        <taxon>Fungi</taxon>
        <taxon>Dikarya</taxon>
        <taxon>Basidiomycota</taxon>
        <taxon>Agaricomycotina</taxon>
        <taxon>Tremellomycetes</taxon>
        <taxon>Trichosporonales</taxon>
        <taxon>Trichosporonaceae</taxon>
        <taxon>Vanrija</taxon>
    </lineage>
</organism>
<accession>A0AAF0Y2S5</accession>
<gene>
    <name evidence="2" type="ORF">LOC62_01G000657</name>
</gene>
<dbReference type="PANTHER" id="PTHR38696">
    <property type="entry name" value="MEDIATOR OF RNA POLYMERASE II TRANSCRIPTION SUBUNIT 13"/>
    <property type="match status" value="1"/>
</dbReference>
<keyword evidence="3" id="KW-1185">Reference proteome</keyword>
<dbReference type="GeneID" id="87803915"/>
<dbReference type="EMBL" id="CP086714">
    <property type="protein sequence ID" value="WOO77059.1"/>
    <property type="molecule type" value="Genomic_DNA"/>
</dbReference>